<feature type="transmembrane region" description="Helical" evidence="7">
    <location>
        <begin position="366"/>
        <end position="389"/>
    </location>
</feature>
<keyword evidence="4 7" id="KW-1133">Transmembrane helix</keyword>
<dbReference type="AlphaFoldDB" id="A0A563E5U8"/>
<keyword evidence="10" id="KW-1185">Reference proteome</keyword>
<feature type="transmembrane region" description="Helical" evidence="7">
    <location>
        <begin position="249"/>
        <end position="277"/>
    </location>
</feature>
<dbReference type="InterPro" id="IPR050360">
    <property type="entry name" value="MFS_Sugar_Transporters"/>
</dbReference>
<dbReference type="GO" id="GO:0005351">
    <property type="term" value="F:carbohydrate:proton symporter activity"/>
    <property type="evidence" value="ECO:0007669"/>
    <property type="project" value="TreeGrafter"/>
</dbReference>
<dbReference type="PROSITE" id="PS00216">
    <property type="entry name" value="SUGAR_TRANSPORT_1"/>
    <property type="match status" value="1"/>
</dbReference>
<dbReference type="EMBL" id="VCQV01000004">
    <property type="protein sequence ID" value="TWP37938.1"/>
    <property type="molecule type" value="Genomic_DNA"/>
</dbReference>
<evidence type="ECO:0000256" key="2">
    <source>
        <dbReference type="ARBA" id="ARBA00010992"/>
    </source>
</evidence>
<feature type="transmembrane region" description="Helical" evidence="7">
    <location>
        <begin position="107"/>
        <end position="124"/>
    </location>
</feature>
<comment type="subcellular location">
    <subcellularLocation>
        <location evidence="1">Cell membrane</location>
        <topology evidence="1">Multi-pass membrane protein</topology>
    </subcellularLocation>
</comment>
<dbReference type="OrthoDB" id="4008739at2"/>
<dbReference type="RefSeq" id="WP_146315508.1">
    <property type="nucleotide sequence ID" value="NZ_VCQV01000004.1"/>
</dbReference>
<keyword evidence="3 7" id="KW-0812">Transmembrane</keyword>
<evidence type="ECO:0000259" key="8">
    <source>
        <dbReference type="PROSITE" id="PS50850"/>
    </source>
</evidence>
<dbReference type="PANTHER" id="PTHR48022">
    <property type="entry name" value="PLASTIDIC GLUCOSE TRANSPORTER 4"/>
    <property type="match status" value="1"/>
</dbReference>
<accession>A0A563E5U8</accession>
<evidence type="ECO:0000256" key="5">
    <source>
        <dbReference type="ARBA" id="ARBA00023136"/>
    </source>
</evidence>
<dbReference type="Gene3D" id="1.20.1250.20">
    <property type="entry name" value="MFS general substrate transporter like domains"/>
    <property type="match status" value="1"/>
</dbReference>
<dbReference type="InterPro" id="IPR005828">
    <property type="entry name" value="MFS_sugar_transport-like"/>
</dbReference>
<evidence type="ECO:0000256" key="1">
    <source>
        <dbReference type="ARBA" id="ARBA00004651"/>
    </source>
</evidence>
<sequence length="450" mass="47626">MSAQKSGSADKGFLTRLTSATAFGEGLDGYDLGAISVVLPFITKDFGLSAVQQGLIAASTLAGIFFGAPIFGYLTDRFGRRKIFILDLIAFVVIGLLQGFVTNVTQLLILRLLLGLAIGAEYAIGQTMLAEMVPREGRGRRLSSLQVAWYGGFLLSVIIAYVLHSAGLDWRWILATSAIPGLATLLLRQGLPESPRWLASQGKEDEAREIVAEHLGEDYYEDEDLGGETESETRFADLFRADMWRGTTFACVFFTCLVTPYFAIFTFAPTVFASIGIHDAKASIIGTNSVAFLGALAGMLVIEKVGRRSLLLTSFYVMVVTLAVLGIWGTAPAVILLACFAGFAFFNAVSDDLTGVYPAEIFPSELRGSGVGLAAAASRIGATAGTFLLPIGIDHFGIGPSLLAGAAICVVGLVVTHLWAPETTDLSLTKTGEADPSGRDGDGNAADSAH</sequence>
<feature type="transmembrane region" description="Helical" evidence="7">
    <location>
        <begin position="314"/>
        <end position="346"/>
    </location>
</feature>
<dbReference type="Pfam" id="PF00083">
    <property type="entry name" value="Sugar_tr"/>
    <property type="match status" value="1"/>
</dbReference>
<evidence type="ECO:0000256" key="3">
    <source>
        <dbReference type="ARBA" id="ARBA00022692"/>
    </source>
</evidence>
<feature type="transmembrane region" description="Helical" evidence="7">
    <location>
        <begin position="145"/>
        <end position="164"/>
    </location>
</feature>
<evidence type="ECO:0000256" key="6">
    <source>
        <dbReference type="SAM" id="MobiDB-lite"/>
    </source>
</evidence>
<dbReference type="InterPro" id="IPR036259">
    <property type="entry name" value="MFS_trans_sf"/>
</dbReference>
<reference evidence="9 10" key="2">
    <citation type="submission" date="2019-08" db="EMBL/GenBank/DDBJ databases">
        <title>Jejuicoccus antrihumi gen. nov., sp. nov., a new member of the family Dermacoccaceae isolated from a cave.</title>
        <authorList>
            <person name="Schumann P."/>
            <person name="Kim I.S."/>
        </authorList>
    </citation>
    <scope>NUCLEOTIDE SEQUENCE [LARGE SCALE GENOMIC DNA]</scope>
    <source>
        <strain evidence="9 10">C5-26</strain>
    </source>
</reference>
<evidence type="ECO:0000256" key="7">
    <source>
        <dbReference type="SAM" id="Phobius"/>
    </source>
</evidence>
<comment type="similarity">
    <text evidence="2">Belongs to the major facilitator superfamily. Sugar transporter (TC 2.A.1.1) family.</text>
</comment>
<comment type="caution">
    <text evidence="9">The sequence shown here is derived from an EMBL/GenBank/DDBJ whole genome shotgun (WGS) entry which is preliminary data.</text>
</comment>
<feature type="region of interest" description="Disordered" evidence="6">
    <location>
        <begin position="429"/>
        <end position="450"/>
    </location>
</feature>
<dbReference type="PROSITE" id="PS50850">
    <property type="entry name" value="MFS"/>
    <property type="match status" value="1"/>
</dbReference>
<evidence type="ECO:0000256" key="4">
    <source>
        <dbReference type="ARBA" id="ARBA00022989"/>
    </source>
</evidence>
<organism evidence="9 10">
    <name type="scientific">Leekyejoonella antrihumi</name>
    <dbReference type="NCBI Taxonomy" id="1660198"/>
    <lineage>
        <taxon>Bacteria</taxon>
        <taxon>Bacillati</taxon>
        <taxon>Actinomycetota</taxon>
        <taxon>Actinomycetes</taxon>
        <taxon>Micrococcales</taxon>
        <taxon>Dermacoccaceae</taxon>
        <taxon>Leekyejoonella</taxon>
    </lineage>
</organism>
<feature type="transmembrane region" description="Helical" evidence="7">
    <location>
        <begin position="283"/>
        <end position="302"/>
    </location>
</feature>
<feature type="compositionally biased region" description="Basic and acidic residues" evidence="6">
    <location>
        <begin position="432"/>
        <end position="442"/>
    </location>
</feature>
<proteinExistence type="inferred from homology"/>
<dbReference type="CDD" id="cd17316">
    <property type="entry name" value="MFS_SV2_like"/>
    <property type="match status" value="1"/>
</dbReference>
<gene>
    <name evidence="9" type="ORF">FGL98_04305</name>
</gene>
<feature type="transmembrane region" description="Helical" evidence="7">
    <location>
        <begin position="83"/>
        <end position="101"/>
    </location>
</feature>
<keyword evidence="5 7" id="KW-0472">Membrane</keyword>
<dbReference type="Proteomes" id="UP000320244">
    <property type="component" value="Unassembled WGS sequence"/>
</dbReference>
<evidence type="ECO:0000313" key="10">
    <source>
        <dbReference type="Proteomes" id="UP000320244"/>
    </source>
</evidence>
<reference evidence="9 10" key="1">
    <citation type="submission" date="2019-05" db="EMBL/GenBank/DDBJ databases">
        <authorList>
            <person name="Lee S.D."/>
        </authorList>
    </citation>
    <scope>NUCLEOTIDE SEQUENCE [LARGE SCALE GENOMIC DNA]</scope>
    <source>
        <strain evidence="9 10">C5-26</strain>
    </source>
</reference>
<dbReference type="SUPFAM" id="SSF103473">
    <property type="entry name" value="MFS general substrate transporter"/>
    <property type="match status" value="1"/>
</dbReference>
<dbReference type="InterPro" id="IPR005829">
    <property type="entry name" value="Sugar_transporter_CS"/>
</dbReference>
<dbReference type="PANTHER" id="PTHR48022:SF2">
    <property type="entry name" value="PLASTIDIC GLUCOSE TRANSPORTER 4"/>
    <property type="match status" value="1"/>
</dbReference>
<protein>
    <submittedName>
        <fullName evidence="9">Sugar porter family MFS transporter</fullName>
    </submittedName>
</protein>
<dbReference type="InterPro" id="IPR020846">
    <property type="entry name" value="MFS_dom"/>
</dbReference>
<dbReference type="GO" id="GO:0005886">
    <property type="term" value="C:plasma membrane"/>
    <property type="evidence" value="ECO:0007669"/>
    <property type="project" value="UniProtKB-SubCell"/>
</dbReference>
<name>A0A563E5U8_9MICO</name>
<evidence type="ECO:0000313" key="9">
    <source>
        <dbReference type="EMBL" id="TWP37938.1"/>
    </source>
</evidence>
<feature type="domain" description="Major facilitator superfamily (MFS) profile" evidence="8">
    <location>
        <begin position="17"/>
        <end position="424"/>
    </location>
</feature>
<feature type="transmembrane region" description="Helical" evidence="7">
    <location>
        <begin position="50"/>
        <end position="71"/>
    </location>
</feature>
<feature type="transmembrane region" description="Helical" evidence="7">
    <location>
        <begin position="401"/>
        <end position="420"/>
    </location>
</feature>